<dbReference type="RefSeq" id="WP_107568609.1">
    <property type="nucleotide sequence ID" value="NZ_PYYB01000001.1"/>
</dbReference>
<dbReference type="Gene3D" id="3.20.20.450">
    <property type="entry name" value="EAL domain"/>
    <property type="match status" value="1"/>
</dbReference>
<protein>
    <recommendedName>
        <fullName evidence="6">EAL domain-containing protein</fullName>
    </recommendedName>
</protein>
<dbReference type="InterPro" id="IPR011006">
    <property type="entry name" value="CheY-like_superfamily"/>
</dbReference>
<dbReference type="Gene3D" id="3.40.50.2300">
    <property type="match status" value="1"/>
</dbReference>
<evidence type="ECO:0000256" key="1">
    <source>
        <dbReference type="PROSITE-ProRule" id="PRU00169"/>
    </source>
</evidence>
<dbReference type="AlphaFoldDB" id="A0A2T4UL75"/>
<dbReference type="SUPFAM" id="SSF52172">
    <property type="entry name" value="CheY-like"/>
    <property type="match status" value="1"/>
</dbReference>
<evidence type="ECO:0008006" key="6">
    <source>
        <dbReference type="Google" id="ProtNLM"/>
    </source>
</evidence>
<gene>
    <name evidence="4" type="ORF">C7Y72_10065</name>
</gene>
<dbReference type="EMBL" id="PYYB01000001">
    <property type="protein sequence ID" value="PTL59965.1"/>
    <property type="molecule type" value="Genomic_DNA"/>
</dbReference>
<sequence length="543" mass="57118">MSTAPPIRSRPLVVVVDDDPVERLHSVAVLEHGGLDAVQAADGTEAIELVAQRRPDAVLLDVGLPGLDGIAVARALRERDATRTVPVLMVSGHGETTERVAGLEAGADDYLVKPVAGPELLARIRAQLRAAAGRSELLRRDLQERADASLALAGSTAGGSPATMAAELCAFACAARGFAAATVLTFGDRDELEVLATAGALHRGLARGVAPTLPEREVWSEEPGDPQRPLAELFGAADGQSVAVPLPAHRGAPTGWFVCGTAQPPADDAQRARTIALATEVAGHAASALSTCLEHRARLRAERHEIRAIIEHGAFRPVFQPIVELPTGHAIGFEALTRFDDGTRPDLRFAAASRVGLGPDLELATLERALWATTLLPRGAFVSVNVSAALVQEPGLVRSLLRSARRAIVLEITEHERITDYTAVRTQLDALPGVRVAVDDAGGGFASLRHVIELRPDFVKLDRGLVHGIDADPLRRSLVAGLTQFAHDSGCEIVAEGIETTAELDAVRDIGITAGQGWLFGRPCPAELAGAVAPRTADAVRAA</sequence>
<proteinExistence type="predicted"/>
<comment type="caution">
    <text evidence="4">The sequence shown here is derived from an EMBL/GenBank/DDBJ whole genome shotgun (WGS) entry which is preliminary data.</text>
</comment>
<dbReference type="PANTHER" id="PTHR33121">
    <property type="entry name" value="CYCLIC DI-GMP PHOSPHODIESTERASE PDEF"/>
    <property type="match status" value="1"/>
</dbReference>
<keyword evidence="1" id="KW-0597">Phosphoprotein</keyword>
<dbReference type="Pfam" id="PF00072">
    <property type="entry name" value="Response_reg"/>
    <property type="match status" value="1"/>
</dbReference>
<dbReference type="SMART" id="SM00448">
    <property type="entry name" value="REC"/>
    <property type="match status" value="1"/>
</dbReference>
<dbReference type="InterPro" id="IPR050706">
    <property type="entry name" value="Cyclic-di-GMP_PDE-like"/>
</dbReference>
<dbReference type="CDD" id="cd01948">
    <property type="entry name" value="EAL"/>
    <property type="match status" value="1"/>
</dbReference>
<dbReference type="GO" id="GO:0000160">
    <property type="term" value="P:phosphorelay signal transduction system"/>
    <property type="evidence" value="ECO:0007669"/>
    <property type="project" value="InterPro"/>
</dbReference>
<dbReference type="InterPro" id="IPR001789">
    <property type="entry name" value="Sig_transdc_resp-reg_receiver"/>
</dbReference>
<evidence type="ECO:0000259" key="2">
    <source>
        <dbReference type="PROSITE" id="PS50110"/>
    </source>
</evidence>
<dbReference type="Proteomes" id="UP000240739">
    <property type="component" value="Unassembled WGS sequence"/>
</dbReference>
<feature type="domain" description="Response regulatory" evidence="2">
    <location>
        <begin position="12"/>
        <end position="128"/>
    </location>
</feature>
<feature type="domain" description="EAL" evidence="3">
    <location>
        <begin position="299"/>
        <end position="537"/>
    </location>
</feature>
<dbReference type="Pfam" id="PF00563">
    <property type="entry name" value="EAL"/>
    <property type="match status" value="1"/>
</dbReference>
<reference evidence="4 5" key="1">
    <citation type="submission" date="2018-03" db="EMBL/GenBank/DDBJ databases">
        <title>Aquarubrobacter algicola gen. nov., sp. nov., a novel actinobacterium isolated from shallow eutrophic lake during the end of cyanobacterial harmful algal blooms.</title>
        <authorList>
            <person name="Chun S.J."/>
        </authorList>
    </citation>
    <scope>NUCLEOTIDE SEQUENCE [LARGE SCALE GENOMIC DNA]</scope>
    <source>
        <strain evidence="4 5">Seoho-28</strain>
    </source>
</reference>
<dbReference type="PANTHER" id="PTHR33121:SF76">
    <property type="entry name" value="SIGNALING PROTEIN"/>
    <property type="match status" value="1"/>
</dbReference>
<evidence type="ECO:0000313" key="5">
    <source>
        <dbReference type="Proteomes" id="UP000240739"/>
    </source>
</evidence>
<keyword evidence="5" id="KW-1185">Reference proteome</keyword>
<dbReference type="OrthoDB" id="23692at2"/>
<dbReference type="GO" id="GO:0071111">
    <property type="term" value="F:cyclic-guanylate-specific phosphodiesterase activity"/>
    <property type="evidence" value="ECO:0007669"/>
    <property type="project" value="InterPro"/>
</dbReference>
<accession>A0A2T4UL75</accession>
<name>A0A2T4UL75_9ACTN</name>
<organism evidence="4 5">
    <name type="scientific">Paraconexibacter algicola</name>
    <dbReference type="NCBI Taxonomy" id="2133960"/>
    <lineage>
        <taxon>Bacteria</taxon>
        <taxon>Bacillati</taxon>
        <taxon>Actinomycetota</taxon>
        <taxon>Thermoleophilia</taxon>
        <taxon>Solirubrobacterales</taxon>
        <taxon>Paraconexibacteraceae</taxon>
        <taxon>Paraconexibacter</taxon>
    </lineage>
</organism>
<evidence type="ECO:0000313" key="4">
    <source>
        <dbReference type="EMBL" id="PTL59965.1"/>
    </source>
</evidence>
<dbReference type="PROSITE" id="PS50883">
    <property type="entry name" value="EAL"/>
    <property type="match status" value="1"/>
</dbReference>
<dbReference type="InterPro" id="IPR001633">
    <property type="entry name" value="EAL_dom"/>
</dbReference>
<feature type="modified residue" description="4-aspartylphosphate" evidence="1">
    <location>
        <position position="61"/>
    </location>
</feature>
<dbReference type="PROSITE" id="PS50110">
    <property type="entry name" value="RESPONSE_REGULATORY"/>
    <property type="match status" value="1"/>
</dbReference>
<dbReference type="SUPFAM" id="SSF141868">
    <property type="entry name" value="EAL domain-like"/>
    <property type="match status" value="1"/>
</dbReference>
<evidence type="ECO:0000259" key="3">
    <source>
        <dbReference type="PROSITE" id="PS50883"/>
    </source>
</evidence>
<dbReference type="InterPro" id="IPR035919">
    <property type="entry name" value="EAL_sf"/>
</dbReference>
<dbReference type="SMART" id="SM00052">
    <property type="entry name" value="EAL"/>
    <property type="match status" value="1"/>
</dbReference>